<comment type="caution">
    <text evidence="1">The sequence shown here is derived from an EMBL/GenBank/DDBJ whole genome shotgun (WGS) entry which is preliminary data.</text>
</comment>
<dbReference type="Proteomes" id="UP001163835">
    <property type="component" value="Unassembled WGS sequence"/>
</dbReference>
<organism evidence="1 2">
    <name type="scientific">Lentinula aff. lateritia</name>
    <dbReference type="NCBI Taxonomy" id="2804960"/>
    <lineage>
        <taxon>Eukaryota</taxon>
        <taxon>Fungi</taxon>
        <taxon>Dikarya</taxon>
        <taxon>Basidiomycota</taxon>
        <taxon>Agaricomycotina</taxon>
        <taxon>Agaricomycetes</taxon>
        <taxon>Agaricomycetidae</taxon>
        <taxon>Agaricales</taxon>
        <taxon>Marasmiineae</taxon>
        <taxon>Omphalotaceae</taxon>
        <taxon>Lentinula</taxon>
    </lineage>
</organism>
<keyword evidence="2" id="KW-1185">Reference proteome</keyword>
<sequence length="401" mass="45123">MSTTRATTKGPAAMPAPGSSKAPTKFTGEAQDLKDFIEEFENCADAQELTSEEKVKMVAKYVDRETKRYWKTLDAYAKKDWGALKKELLKAYPGAEKGHRFSVLGLRRLAQKQARKRITSENDLVKYYQHFQVMSAALKADNKLTDNEVNRYFWFGIHQDDRRDILTRLENQDRAFDRKTVPTMQKAVEAGRVVFCDEAMDLDWDDPIAEIVSKDTKRKKKIGRERREVISSEEDESSDSDDESDDEEEDRPKKKTVRQEVQTKVVARSNLDDIEELAKRLRGLDVGDVNYAGTYARLVVLSPAVASAILSLPPQPMSTSAAASALPIQPYPHPNQGPGPATYPNNVPLPQNNYRTSNATSAKKTISFATAHMFRSILDYRRSSSLEDGSVTQMGTQMRAA</sequence>
<reference evidence="1" key="1">
    <citation type="submission" date="2022-09" db="EMBL/GenBank/DDBJ databases">
        <title>A Global Phylogenomic Analysis of the Shiitake Genus Lentinula.</title>
        <authorList>
            <consortium name="DOE Joint Genome Institute"/>
            <person name="Sierra-Patev S."/>
            <person name="Min B."/>
            <person name="Naranjo-Ortiz M."/>
            <person name="Looney B."/>
            <person name="Konkel Z."/>
            <person name="Slot J.C."/>
            <person name="Sakamoto Y."/>
            <person name="Steenwyk J.L."/>
            <person name="Rokas A."/>
            <person name="Carro J."/>
            <person name="Camarero S."/>
            <person name="Ferreira P."/>
            <person name="Molpeceres G."/>
            <person name="Ruiz-Duenas F.J."/>
            <person name="Serrano A."/>
            <person name="Henrissat B."/>
            <person name="Drula E."/>
            <person name="Hughes K.W."/>
            <person name="Mata J.L."/>
            <person name="Ishikawa N.K."/>
            <person name="Vargas-Isla R."/>
            <person name="Ushijima S."/>
            <person name="Smith C.A."/>
            <person name="Ahrendt S."/>
            <person name="Andreopoulos W."/>
            <person name="He G."/>
            <person name="Labutti K."/>
            <person name="Lipzen A."/>
            <person name="Ng V."/>
            <person name="Riley R."/>
            <person name="Sandor L."/>
            <person name="Barry K."/>
            <person name="Martinez A.T."/>
            <person name="Xiao Y."/>
            <person name="Gibbons J.G."/>
            <person name="Terashima K."/>
            <person name="Grigoriev I.V."/>
            <person name="Hibbett D.S."/>
        </authorList>
    </citation>
    <scope>NUCLEOTIDE SEQUENCE</scope>
    <source>
        <strain evidence="1">TMI1499</strain>
    </source>
</reference>
<protein>
    <submittedName>
        <fullName evidence="1">Uncharacterized protein</fullName>
    </submittedName>
</protein>
<gene>
    <name evidence="1" type="ORF">F5876DRAFT_80961</name>
</gene>
<dbReference type="EMBL" id="MU795462">
    <property type="protein sequence ID" value="KAJ3806181.1"/>
    <property type="molecule type" value="Genomic_DNA"/>
</dbReference>
<proteinExistence type="predicted"/>
<evidence type="ECO:0000313" key="2">
    <source>
        <dbReference type="Proteomes" id="UP001163835"/>
    </source>
</evidence>
<evidence type="ECO:0000313" key="1">
    <source>
        <dbReference type="EMBL" id="KAJ3806181.1"/>
    </source>
</evidence>
<name>A0ACC1TP81_9AGAR</name>
<accession>A0ACC1TP81</accession>